<dbReference type="InParanoid" id="E2B5I7"/>
<proteinExistence type="predicted"/>
<evidence type="ECO:0000313" key="1">
    <source>
        <dbReference type="EMBL" id="EFN89044.1"/>
    </source>
</evidence>
<accession>E2B5I7</accession>
<dbReference type="STRING" id="610380.E2B5I7"/>
<sequence>MNGMQFICELLTQNFDGSAVTLQKIVANTEDADMIINLYELLHIIHAQKDSAQRDMTYQCLTALLDFCYTEMVALIPHLCAVMSNYDLVFNVTNTRHVSCHFVKFASAWLCYRKTSCNDALWNSRSLYRSPFDEVLVYLKEYSIIINTKGLKDAYLELQHAVNVVPSILTNVNCKSYPVRKISRNSFQGIHGNMEQIIAYVKVLFCDIRTNYWVINYRNLTNNSAPK</sequence>
<protein>
    <submittedName>
        <fullName evidence="1">Uncharacterized protein</fullName>
    </submittedName>
</protein>
<dbReference type="EMBL" id="GL445831">
    <property type="protein sequence ID" value="EFN89044.1"/>
    <property type="molecule type" value="Genomic_DNA"/>
</dbReference>
<reference evidence="1 2" key="1">
    <citation type="journal article" date="2010" name="Science">
        <title>Genomic comparison of the ants Camponotus floridanus and Harpegnathos saltator.</title>
        <authorList>
            <person name="Bonasio R."/>
            <person name="Zhang G."/>
            <person name="Ye C."/>
            <person name="Mutti N.S."/>
            <person name="Fang X."/>
            <person name="Qin N."/>
            <person name="Donahue G."/>
            <person name="Yang P."/>
            <person name="Li Q."/>
            <person name="Li C."/>
            <person name="Zhang P."/>
            <person name="Huang Z."/>
            <person name="Berger S.L."/>
            <person name="Reinberg D."/>
            <person name="Wang J."/>
            <person name="Liebig J."/>
        </authorList>
    </citation>
    <scope>NUCLEOTIDE SEQUENCE [LARGE SCALE GENOMIC DNA]</scope>
    <source>
        <strain evidence="1 2">R22 G/1</strain>
    </source>
</reference>
<organism evidence="2">
    <name type="scientific">Harpegnathos saltator</name>
    <name type="common">Jerdon's jumping ant</name>
    <dbReference type="NCBI Taxonomy" id="610380"/>
    <lineage>
        <taxon>Eukaryota</taxon>
        <taxon>Metazoa</taxon>
        <taxon>Ecdysozoa</taxon>
        <taxon>Arthropoda</taxon>
        <taxon>Hexapoda</taxon>
        <taxon>Insecta</taxon>
        <taxon>Pterygota</taxon>
        <taxon>Neoptera</taxon>
        <taxon>Endopterygota</taxon>
        <taxon>Hymenoptera</taxon>
        <taxon>Apocrita</taxon>
        <taxon>Aculeata</taxon>
        <taxon>Formicoidea</taxon>
        <taxon>Formicidae</taxon>
        <taxon>Ponerinae</taxon>
        <taxon>Ponerini</taxon>
        <taxon>Harpegnathos</taxon>
    </lineage>
</organism>
<evidence type="ECO:0000313" key="2">
    <source>
        <dbReference type="Proteomes" id="UP000008237"/>
    </source>
</evidence>
<dbReference type="Proteomes" id="UP000008237">
    <property type="component" value="Unassembled WGS sequence"/>
</dbReference>
<dbReference type="AlphaFoldDB" id="E2B5I7"/>
<dbReference type="OrthoDB" id="5382468at2759"/>
<keyword evidence="2" id="KW-1185">Reference proteome</keyword>
<gene>
    <name evidence="1" type="ORF">EAI_05255</name>
</gene>
<name>E2B5I7_HARSA</name>